<keyword evidence="3" id="KW-1185">Reference proteome</keyword>
<dbReference type="Gene3D" id="3.10.450.50">
    <property type="match status" value="1"/>
</dbReference>
<feature type="domain" description="SnoaL-like" evidence="1">
    <location>
        <begin position="6"/>
        <end position="68"/>
    </location>
</feature>
<sequence length="99" mass="10775">MTRLEDHVTAFNQAVTTGDWDTFADRFAETARMTFVGVPAGPFEGRTAIAAAYNANPPAETMTLLNDTGHFQWAGGGTGRMELTWTADSKVQELTVTFD</sequence>
<protein>
    <recommendedName>
        <fullName evidence="1">SnoaL-like domain-containing protein</fullName>
    </recommendedName>
</protein>
<reference evidence="3" key="1">
    <citation type="journal article" date="2019" name="Int. J. Syst. Evol. Microbiol.">
        <title>The Global Catalogue of Microorganisms (GCM) 10K type strain sequencing project: providing services to taxonomists for standard genome sequencing and annotation.</title>
        <authorList>
            <consortium name="The Broad Institute Genomics Platform"/>
            <consortium name="The Broad Institute Genome Sequencing Center for Infectious Disease"/>
            <person name="Wu L."/>
            <person name="Ma J."/>
        </authorList>
    </citation>
    <scope>NUCLEOTIDE SEQUENCE [LARGE SCALE GENOMIC DNA]</scope>
    <source>
        <strain evidence="3">JCM 14307</strain>
    </source>
</reference>
<dbReference type="InterPro" id="IPR037401">
    <property type="entry name" value="SnoaL-like"/>
</dbReference>
<dbReference type="RefSeq" id="WP_344146404.1">
    <property type="nucleotide sequence ID" value="NZ_BAAANF010000003.1"/>
</dbReference>
<evidence type="ECO:0000259" key="1">
    <source>
        <dbReference type="Pfam" id="PF13577"/>
    </source>
</evidence>
<evidence type="ECO:0000313" key="2">
    <source>
        <dbReference type="EMBL" id="GAA1671429.1"/>
    </source>
</evidence>
<gene>
    <name evidence="2" type="ORF">GCM10009745_12660</name>
</gene>
<organism evidence="2 3">
    <name type="scientific">Kribbella yunnanensis</name>
    <dbReference type="NCBI Taxonomy" id="190194"/>
    <lineage>
        <taxon>Bacteria</taxon>
        <taxon>Bacillati</taxon>
        <taxon>Actinomycetota</taxon>
        <taxon>Actinomycetes</taxon>
        <taxon>Propionibacteriales</taxon>
        <taxon>Kribbellaceae</taxon>
        <taxon>Kribbella</taxon>
    </lineage>
</organism>
<dbReference type="SUPFAM" id="SSF54427">
    <property type="entry name" value="NTF2-like"/>
    <property type="match status" value="1"/>
</dbReference>
<name>A0ABN2GHM4_9ACTN</name>
<dbReference type="InterPro" id="IPR032710">
    <property type="entry name" value="NTF2-like_dom_sf"/>
</dbReference>
<proteinExistence type="predicted"/>
<comment type="caution">
    <text evidence="2">The sequence shown here is derived from an EMBL/GenBank/DDBJ whole genome shotgun (WGS) entry which is preliminary data.</text>
</comment>
<evidence type="ECO:0000313" key="3">
    <source>
        <dbReference type="Proteomes" id="UP001500280"/>
    </source>
</evidence>
<accession>A0ABN2GHM4</accession>
<dbReference type="EMBL" id="BAAANF010000003">
    <property type="protein sequence ID" value="GAA1671429.1"/>
    <property type="molecule type" value="Genomic_DNA"/>
</dbReference>
<dbReference type="Pfam" id="PF13577">
    <property type="entry name" value="SnoaL_4"/>
    <property type="match status" value="1"/>
</dbReference>
<dbReference type="Proteomes" id="UP001500280">
    <property type="component" value="Unassembled WGS sequence"/>
</dbReference>